<evidence type="ECO:0000256" key="7">
    <source>
        <dbReference type="SAM" id="Phobius"/>
    </source>
</evidence>
<feature type="transmembrane region" description="Helical" evidence="7">
    <location>
        <begin position="168"/>
        <end position="187"/>
    </location>
</feature>
<feature type="transmembrane region" description="Helical" evidence="7">
    <location>
        <begin position="141"/>
        <end position="161"/>
    </location>
</feature>
<feature type="transmembrane region" description="Helical" evidence="7">
    <location>
        <begin position="199"/>
        <end position="217"/>
    </location>
</feature>
<comment type="similarity">
    <text evidence="2">Belongs to the EccD/Snm4 family.</text>
</comment>
<dbReference type="InterPro" id="IPR024962">
    <property type="entry name" value="YukD-like"/>
</dbReference>
<feature type="transmembrane region" description="Helical" evidence="7">
    <location>
        <begin position="362"/>
        <end position="382"/>
    </location>
</feature>
<evidence type="ECO:0000256" key="6">
    <source>
        <dbReference type="ARBA" id="ARBA00023136"/>
    </source>
</evidence>
<name>A0ABW5GBM9_9PSEU</name>
<dbReference type="NCBIfam" id="TIGR03920">
    <property type="entry name" value="T7SS_EccD"/>
    <property type="match status" value="1"/>
</dbReference>
<dbReference type="Gene3D" id="3.10.20.90">
    <property type="entry name" value="Phosphatidylinositol 3-kinase Catalytic Subunit, Chain A, domain 1"/>
    <property type="match status" value="1"/>
</dbReference>
<feature type="transmembrane region" description="Helical" evidence="7">
    <location>
        <begin position="388"/>
        <end position="411"/>
    </location>
</feature>
<comment type="subcellular location">
    <subcellularLocation>
        <location evidence="1">Cell membrane</location>
        <topology evidence="1">Multi-pass membrane protein</topology>
    </subcellularLocation>
</comment>
<dbReference type="InterPro" id="IPR006707">
    <property type="entry name" value="T7SS_EccD"/>
</dbReference>
<evidence type="ECO:0000313" key="9">
    <source>
        <dbReference type="EMBL" id="MFD2422301.1"/>
    </source>
</evidence>
<feature type="domain" description="EccD-like transmembrane" evidence="8">
    <location>
        <begin position="110"/>
        <end position="450"/>
    </location>
</feature>
<keyword evidence="5 7" id="KW-1133">Transmembrane helix</keyword>
<dbReference type="Pfam" id="PF19053">
    <property type="entry name" value="EccD"/>
    <property type="match status" value="1"/>
</dbReference>
<sequence length="455" mass="46363">MTVVAPRTRIDVALPADVPVADLMPMLLEMARETTPDGGARHGGWALAKLGDSPLDPSRTLASLGVVDGDLLQLRRRNENPPPPLYDDVVDAIADADPDSFRPWTKETAQRIGHIAGGLALIVAAFALFMAGPLFGGSGLAVALTAGVATIACVAVGATLAKGYQAEATGVVIAAAGGLPFAFVAGFSGVPGLTIRANLLLGSGLVVIVAAAAIMIMGVGITTFIAAATAGVIGVLAFTVATLIAHPAPGIAAGTAAVSLAAISFLPRATIWLAKLPLPHVPGTAEELKEDDAFPDYTAIEHRTAVAHNYMTGLLIGCGGATAVAAIVTATSPSAFGIITAVVATLVLLLRARSYANGAQAVALLTTGMVSAAGILLSWLFSQHPMGRLLWVFGVLVLVAAGGLVVGVVFPNQRFSPPLRRSVEIFEAVCIATVLPLALAVMDLYTTLRHVSFGS</sequence>
<feature type="transmembrane region" description="Helical" evidence="7">
    <location>
        <begin position="224"/>
        <end position="245"/>
    </location>
</feature>
<dbReference type="Pfam" id="PF08817">
    <property type="entry name" value="YukD"/>
    <property type="match status" value="1"/>
</dbReference>
<evidence type="ECO:0000256" key="3">
    <source>
        <dbReference type="ARBA" id="ARBA00022475"/>
    </source>
</evidence>
<feature type="transmembrane region" description="Helical" evidence="7">
    <location>
        <begin position="423"/>
        <end position="445"/>
    </location>
</feature>
<dbReference type="PIRSF" id="PIRSF017804">
    <property type="entry name" value="Secretion_EccD1"/>
    <property type="match status" value="1"/>
</dbReference>
<organism evidence="9 10">
    <name type="scientific">Amycolatopsis pigmentata</name>
    <dbReference type="NCBI Taxonomy" id="450801"/>
    <lineage>
        <taxon>Bacteria</taxon>
        <taxon>Bacillati</taxon>
        <taxon>Actinomycetota</taxon>
        <taxon>Actinomycetes</taxon>
        <taxon>Pseudonocardiales</taxon>
        <taxon>Pseudonocardiaceae</taxon>
        <taxon>Amycolatopsis</taxon>
    </lineage>
</organism>
<feature type="transmembrane region" description="Helical" evidence="7">
    <location>
        <begin position="334"/>
        <end position="350"/>
    </location>
</feature>
<proteinExistence type="inferred from homology"/>
<comment type="caution">
    <text evidence="9">The sequence shown here is derived from an EMBL/GenBank/DDBJ whole genome shotgun (WGS) entry which is preliminary data.</text>
</comment>
<keyword evidence="6 7" id="KW-0472">Membrane</keyword>
<keyword evidence="3" id="KW-1003">Cell membrane</keyword>
<dbReference type="EMBL" id="JBHUKR010000026">
    <property type="protein sequence ID" value="MFD2422301.1"/>
    <property type="molecule type" value="Genomic_DNA"/>
</dbReference>
<evidence type="ECO:0000259" key="8">
    <source>
        <dbReference type="Pfam" id="PF19053"/>
    </source>
</evidence>
<feature type="transmembrane region" description="Helical" evidence="7">
    <location>
        <begin position="251"/>
        <end position="274"/>
    </location>
</feature>
<evidence type="ECO:0000256" key="2">
    <source>
        <dbReference type="ARBA" id="ARBA00006162"/>
    </source>
</evidence>
<reference evidence="10" key="1">
    <citation type="journal article" date="2019" name="Int. J. Syst. Evol. Microbiol.">
        <title>The Global Catalogue of Microorganisms (GCM) 10K type strain sequencing project: providing services to taxonomists for standard genome sequencing and annotation.</title>
        <authorList>
            <consortium name="The Broad Institute Genomics Platform"/>
            <consortium name="The Broad Institute Genome Sequencing Center for Infectious Disease"/>
            <person name="Wu L."/>
            <person name="Ma J."/>
        </authorList>
    </citation>
    <scope>NUCLEOTIDE SEQUENCE [LARGE SCALE GENOMIC DNA]</scope>
    <source>
        <strain evidence="10">CGMCC 4.7645</strain>
    </source>
</reference>
<evidence type="ECO:0000256" key="5">
    <source>
        <dbReference type="ARBA" id="ARBA00022989"/>
    </source>
</evidence>
<keyword evidence="10" id="KW-1185">Reference proteome</keyword>
<evidence type="ECO:0000256" key="4">
    <source>
        <dbReference type="ARBA" id="ARBA00022692"/>
    </source>
</evidence>
<feature type="transmembrane region" description="Helical" evidence="7">
    <location>
        <begin position="112"/>
        <end position="135"/>
    </location>
</feature>
<gene>
    <name evidence="9" type="primary">eccD</name>
    <name evidence="9" type="ORF">ACFSXZ_38865</name>
</gene>
<feature type="transmembrane region" description="Helical" evidence="7">
    <location>
        <begin position="310"/>
        <end position="328"/>
    </location>
</feature>
<accession>A0ABW5GBM9</accession>
<dbReference type="InterPro" id="IPR044049">
    <property type="entry name" value="EccD_transm"/>
</dbReference>
<protein>
    <submittedName>
        <fullName evidence="9">Type VII secretion integral membrane protein EccD</fullName>
    </submittedName>
</protein>
<dbReference type="RefSeq" id="WP_378271313.1">
    <property type="nucleotide sequence ID" value="NZ_JBHUKR010000026.1"/>
</dbReference>
<evidence type="ECO:0000313" key="10">
    <source>
        <dbReference type="Proteomes" id="UP001597417"/>
    </source>
</evidence>
<evidence type="ECO:0000256" key="1">
    <source>
        <dbReference type="ARBA" id="ARBA00004651"/>
    </source>
</evidence>
<keyword evidence="4 7" id="KW-0812">Transmembrane</keyword>
<dbReference type="Proteomes" id="UP001597417">
    <property type="component" value="Unassembled WGS sequence"/>
</dbReference>